<dbReference type="SUPFAM" id="SSF143744">
    <property type="entry name" value="GlcG-like"/>
    <property type="match status" value="2"/>
</dbReference>
<name>A0A168Q3C1_9CLOT</name>
<dbReference type="Proteomes" id="UP000077407">
    <property type="component" value="Unassembled WGS sequence"/>
</dbReference>
<dbReference type="InterPro" id="IPR005624">
    <property type="entry name" value="PduO/GlcC-like"/>
</dbReference>
<dbReference type="PATRIC" id="fig|1538.10.peg.2232"/>
<gene>
    <name evidence="2" type="ORF">WY13_01785</name>
</gene>
<dbReference type="OrthoDB" id="9778896at2"/>
<dbReference type="InterPro" id="IPR038084">
    <property type="entry name" value="PduO/GlcC-like_sf"/>
</dbReference>
<dbReference type="EMBL" id="LITT01000016">
    <property type="protein sequence ID" value="OAA88590.1"/>
    <property type="molecule type" value="Genomic_DNA"/>
</dbReference>
<evidence type="ECO:0000313" key="2">
    <source>
        <dbReference type="EMBL" id="OAA88590.1"/>
    </source>
</evidence>
<organism evidence="2 3">
    <name type="scientific">Clostridium ljungdahlii</name>
    <dbReference type="NCBI Taxonomy" id="1538"/>
    <lineage>
        <taxon>Bacteria</taxon>
        <taxon>Bacillati</taxon>
        <taxon>Bacillota</taxon>
        <taxon>Clostridia</taxon>
        <taxon>Eubacteriales</taxon>
        <taxon>Clostridiaceae</taxon>
        <taxon>Clostridium</taxon>
    </lineage>
</organism>
<feature type="signal peptide" evidence="1">
    <location>
        <begin position="1"/>
        <end position="24"/>
    </location>
</feature>
<sequence length="348" mass="36793">MKINKTSFLALILSLMSVIPFSGCQDTTQKNESKTTTEPATIEAKNTNIKIGRSIVNLALAKQITTAAETKAKEIKVPMYITIDDADANLISINRMAGTILASEKISQGKAYTAVALKMPTSKLTSLAQPGSSLYGIQNNSNIIIFGGGFPLLLNGEIIGSIGVSGGSVDQDMQVAQTGLKKYKEIAEGLKSNSVITQSEASKNITGTKITDYGINVELARKMAIAVEKKSAEIGVPMWFSAVDKGGNLILEQRMDEALLASREISLNKAYTAATLKLPTDEVSKLSQPGAPLFGVQSVSRMITFGGGYPLAYNGKVIGGVGVSGGSVDQDMQVAQAAMDVYNAELKK</sequence>
<comment type="caution">
    <text evidence="2">The sequence shown here is derived from an EMBL/GenBank/DDBJ whole genome shotgun (WGS) entry which is preliminary data.</text>
</comment>
<dbReference type="Gene3D" id="3.30.450.150">
    <property type="entry name" value="Haem-degrading domain"/>
    <property type="match status" value="2"/>
</dbReference>
<reference evidence="2 3" key="1">
    <citation type="journal article" date="2015" name="Biotechnol. Bioeng.">
        <title>Genome sequence and phenotypic characterization of Caulobacter segnis.</title>
        <authorList>
            <person name="Patel S."/>
            <person name="Fletcher B."/>
            <person name="Scott D.C."/>
            <person name="Ely B."/>
        </authorList>
    </citation>
    <scope>NUCLEOTIDE SEQUENCE [LARGE SCALE GENOMIC DNA]</scope>
    <source>
        <strain evidence="2 3">ERI-2</strain>
    </source>
</reference>
<dbReference type="InterPro" id="IPR052517">
    <property type="entry name" value="GlcG_carb_metab_protein"/>
</dbReference>
<proteinExistence type="predicted"/>
<dbReference type="PANTHER" id="PTHR34309:SF1">
    <property type="entry name" value="PROTEIN GLCG"/>
    <property type="match status" value="1"/>
</dbReference>
<dbReference type="RefSeq" id="WP_063555289.1">
    <property type="nucleotide sequence ID" value="NZ_LITT01000016.1"/>
</dbReference>
<dbReference type="AlphaFoldDB" id="A0A168Q3C1"/>
<accession>A0A168Q3C1</accession>
<evidence type="ECO:0008006" key="4">
    <source>
        <dbReference type="Google" id="ProtNLM"/>
    </source>
</evidence>
<keyword evidence="1" id="KW-0732">Signal</keyword>
<feature type="chain" id="PRO_5007899782" description="Heme-binding protein" evidence="1">
    <location>
        <begin position="25"/>
        <end position="348"/>
    </location>
</feature>
<evidence type="ECO:0000313" key="3">
    <source>
        <dbReference type="Proteomes" id="UP000077407"/>
    </source>
</evidence>
<dbReference type="PANTHER" id="PTHR34309">
    <property type="entry name" value="SLR1406 PROTEIN"/>
    <property type="match status" value="1"/>
</dbReference>
<evidence type="ECO:0000256" key="1">
    <source>
        <dbReference type="SAM" id="SignalP"/>
    </source>
</evidence>
<dbReference type="Pfam" id="PF03928">
    <property type="entry name" value="HbpS-like"/>
    <property type="match status" value="2"/>
</dbReference>
<protein>
    <recommendedName>
        <fullName evidence="4">Heme-binding protein</fullName>
    </recommendedName>
</protein>